<dbReference type="EMBL" id="AP029170">
    <property type="protein sequence ID" value="BFD46510.1"/>
    <property type="molecule type" value="Genomic_DNA"/>
</dbReference>
<gene>
    <name evidence="1" type="ORF">DMENIID0002_11560</name>
</gene>
<accession>A0AAT9G9M0</accession>
<sequence>MPKSFVEQLKKGAAKLADKAEKKVEQFVDAVPTDDEIIDKLRDGLKKVNSKVAQVSPESAKILRKIEGKIGVKPNPQNLAEIVDDLNNIKDNFMKDMKTPKVITQFGDFLKSTVALIGSIGKSP</sequence>
<evidence type="ECO:0000313" key="1">
    <source>
        <dbReference type="EMBL" id="BFD46510.1"/>
    </source>
</evidence>
<name>A0AAT9G9M0_9RICK</name>
<protein>
    <submittedName>
        <fullName evidence="1">Uncharacterized protein</fullName>
    </submittedName>
</protein>
<proteinExistence type="predicted"/>
<dbReference type="AlphaFoldDB" id="A0AAT9G9M0"/>
<reference evidence="1" key="1">
    <citation type="submission" date="2024-01" db="EMBL/GenBank/DDBJ databases">
        <title>Sequencing the genomes of a sandfly, Sergentomyia squamirostris, and its two endosymbionts.</title>
        <authorList>
            <person name="Itokawa K."/>
            <person name="Sanjoba C."/>
        </authorList>
    </citation>
    <scope>NUCLEOTIDE SEQUENCE</scope>
    <source>
        <strain evidence="1">RiSSQ</strain>
    </source>
</reference>
<organism evidence="1">
    <name type="scientific">Candidatus Tisiphia endosymbiont of Sergentomyia squamirostris</name>
    <dbReference type="NCBI Taxonomy" id="3113639"/>
    <lineage>
        <taxon>Bacteria</taxon>
        <taxon>Pseudomonadati</taxon>
        <taxon>Pseudomonadota</taxon>
        <taxon>Alphaproteobacteria</taxon>
        <taxon>Rickettsiales</taxon>
        <taxon>Rickettsiaceae</taxon>
        <taxon>Rickettsieae</taxon>
        <taxon>Candidatus Tisiphia</taxon>
    </lineage>
</organism>